<dbReference type="InterPro" id="IPR010016">
    <property type="entry name" value="PxpB"/>
</dbReference>
<dbReference type="SUPFAM" id="SSF160467">
    <property type="entry name" value="PH0987 N-terminal domain-like"/>
    <property type="match status" value="1"/>
</dbReference>
<dbReference type="NCBIfam" id="TIGR00370">
    <property type="entry name" value="5-oxoprolinase subunit PxpB"/>
    <property type="match status" value="1"/>
</dbReference>
<dbReference type="PANTHER" id="PTHR34698:SF2">
    <property type="entry name" value="5-OXOPROLINASE SUBUNIT B"/>
    <property type="match status" value="1"/>
</dbReference>
<evidence type="ECO:0000259" key="4">
    <source>
        <dbReference type="SMART" id="SM00796"/>
    </source>
</evidence>
<dbReference type="Gene3D" id="2.40.100.10">
    <property type="entry name" value="Cyclophilin-like"/>
    <property type="match status" value="1"/>
</dbReference>
<protein>
    <submittedName>
        <fullName evidence="5">KipI family sensor histidine kinase inhibitor</fullName>
    </submittedName>
</protein>
<keyword evidence="1" id="KW-0547">Nucleotide-binding</keyword>
<sequence length="228" mass="25295">MKIKAVGDRGVLLELGETIDETVNRQVMELNRSIMAASIEGITETVPAFCSVLVCYDPIITDYDLLSSRLEKLSKTVTLGKKSGGRLVEIPVCYGGESGPDLSFVAEHAGMKEREVIRIHSSRDYRIYMLGFLPGFPYLGGLDKKIHTPRLTTPRTKIPAGSVGIGGEQTGIYPMESPGGWQLIGRTPLKLFDVKRAERPLYEAGDTIRFIPITLKEYHKIRLEQEKG</sequence>
<dbReference type="AlphaFoldDB" id="A0A2S6HUG3"/>
<dbReference type="RefSeq" id="WP_242980135.1">
    <property type="nucleotide sequence ID" value="NZ_PTJA01000004.1"/>
</dbReference>
<reference evidence="5 6" key="1">
    <citation type="submission" date="2018-02" db="EMBL/GenBank/DDBJ databases">
        <title>Genomic Encyclopedia of Archaeal and Bacterial Type Strains, Phase II (KMG-II): from individual species to whole genera.</title>
        <authorList>
            <person name="Goeker M."/>
        </authorList>
    </citation>
    <scope>NUCLEOTIDE SEQUENCE [LARGE SCALE GENOMIC DNA]</scope>
    <source>
        <strain evidence="5 6">DSM 3808</strain>
    </source>
</reference>
<dbReference type="InterPro" id="IPR003833">
    <property type="entry name" value="CT_C_D"/>
</dbReference>
<keyword evidence="2" id="KW-0378">Hydrolase</keyword>
<comment type="caution">
    <text evidence="5">The sequence shown here is derived from an EMBL/GenBank/DDBJ whole genome shotgun (WGS) entry which is preliminary data.</text>
</comment>
<evidence type="ECO:0000313" key="5">
    <source>
        <dbReference type="EMBL" id="PPK81480.1"/>
    </source>
</evidence>
<dbReference type="Gene3D" id="3.30.1360.40">
    <property type="match status" value="1"/>
</dbReference>
<dbReference type="SUPFAM" id="SSF50891">
    <property type="entry name" value="Cyclophilin-like"/>
    <property type="match status" value="1"/>
</dbReference>
<name>A0A2S6HUG3_9FIRM</name>
<dbReference type="PANTHER" id="PTHR34698">
    <property type="entry name" value="5-OXOPROLINASE SUBUNIT B"/>
    <property type="match status" value="1"/>
</dbReference>
<evidence type="ECO:0000313" key="6">
    <source>
        <dbReference type="Proteomes" id="UP000237749"/>
    </source>
</evidence>
<evidence type="ECO:0000256" key="1">
    <source>
        <dbReference type="ARBA" id="ARBA00022741"/>
    </source>
</evidence>
<evidence type="ECO:0000256" key="2">
    <source>
        <dbReference type="ARBA" id="ARBA00022801"/>
    </source>
</evidence>
<keyword evidence="3" id="KW-0067">ATP-binding</keyword>
<dbReference type="GO" id="GO:0005524">
    <property type="term" value="F:ATP binding"/>
    <property type="evidence" value="ECO:0007669"/>
    <property type="project" value="UniProtKB-KW"/>
</dbReference>
<accession>A0A2S6HUG3</accession>
<dbReference type="EMBL" id="PTJA01000004">
    <property type="protein sequence ID" value="PPK81480.1"/>
    <property type="molecule type" value="Genomic_DNA"/>
</dbReference>
<dbReference type="Proteomes" id="UP000237749">
    <property type="component" value="Unassembled WGS sequence"/>
</dbReference>
<dbReference type="InterPro" id="IPR029000">
    <property type="entry name" value="Cyclophilin-like_dom_sf"/>
</dbReference>
<feature type="domain" description="Carboxyltransferase" evidence="4">
    <location>
        <begin position="1"/>
        <end position="202"/>
    </location>
</feature>
<dbReference type="SMART" id="SM00796">
    <property type="entry name" value="AHS1"/>
    <property type="match status" value="1"/>
</dbReference>
<keyword evidence="6" id="KW-1185">Reference proteome</keyword>
<dbReference type="GO" id="GO:0016787">
    <property type="term" value="F:hydrolase activity"/>
    <property type="evidence" value="ECO:0007669"/>
    <property type="project" value="UniProtKB-KW"/>
</dbReference>
<gene>
    <name evidence="5" type="ORF">BXY41_104283</name>
</gene>
<dbReference type="Pfam" id="PF02682">
    <property type="entry name" value="CT_C_D"/>
    <property type="match status" value="1"/>
</dbReference>
<organism evidence="5 6">
    <name type="scientific">Lacrimispora xylanisolvens</name>
    <dbReference type="NCBI Taxonomy" id="384636"/>
    <lineage>
        <taxon>Bacteria</taxon>
        <taxon>Bacillati</taxon>
        <taxon>Bacillota</taxon>
        <taxon>Clostridia</taxon>
        <taxon>Lachnospirales</taxon>
        <taxon>Lachnospiraceae</taxon>
        <taxon>Lacrimispora</taxon>
    </lineage>
</organism>
<evidence type="ECO:0000256" key="3">
    <source>
        <dbReference type="ARBA" id="ARBA00022840"/>
    </source>
</evidence>
<proteinExistence type="predicted"/>